<gene>
    <name evidence="2" type="ORF">S03H2_63525</name>
</gene>
<dbReference type="SUPFAM" id="SSF88659">
    <property type="entry name" value="Sigma3 and sigma4 domains of RNA polymerase sigma factors"/>
    <property type="match status" value="1"/>
</dbReference>
<feature type="non-terminal residue" evidence="2">
    <location>
        <position position="63"/>
    </location>
</feature>
<dbReference type="AlphaFoldDB" id="X1IV77"/>
<accession>X1IV77</accession>
<proteinExistence type="predicted"/>
<dbReference type="Pfam" id="PF04545">
    <property type="entry name" value="Sigma70_r4"/>
    <property type="match status" value="1"/>
</dbReference>
<dbReference type="InterPro" id="IPR013324">
    <property type="entry name" value="RNA_pol_sigma_r3/r4-like"/>
</dbReference>
<organism evidence="2">
    <name type="scientific">marine sediment metagenome</name>
    <dbReference type="NCBI Taxonomy" id="412755"/>
    <lineage>
        <taxon>unclassified sequences</taxon>
        <taxon>metagenomes</taxon>
        <taxon>ecological metagenomes</taxon>
    </lineage>
</organism>
<protein>
    <recommendedName>
        <fullName evidence="1">RNA polymerase sigma-70 region 4 domain-containing protein</fullName>
    </recommendedName>
</protein>
<sequence length="63" mass="7009">MATTATSSRRDEVVKLRETGLTYAEIGGRFGISKERVRQILKGIPSRQKPDLDSKVMLTTTDV</sequence>
<dbReference type="GO" id="GO:0003700">
    <property type="term" value="F:DNA-binding transcription factor activity"/>
    <property type="evidence" value="ECO:0007669"/>
    <property type="project" value="InterPro"/>
</dbReference>
<dbReference type="Gene3D" id="1.10.10.60">
    <property type="entry name" value="Homeodomain-like"/>
    <property type="match status" value="1"/>
</dbReference>
<reference evidence="2" key="1">
    <citation type="journal article" date="2014" name="Front. Microbiol.">
        <title>High frequency of phylogenetically diverse reductive dehalogenase-homologous genes in deep subseafloor sedimentary metagenomes.</title>
        <authorList>
            <person name="Kawai M."/>
            <person name="Futagami T."/>
            <person name="Toyoda A."/>
            <person name="Takaki Y."/>
            <person name="Nishi S."/>
            <person name="Hori S."/>
            <person name="Arai W."/>
            <person name="Tsubouchi T."/>
            <person name="Morono Y."/>
            <person name="Uchiyama I."/>
            <person name="Ito T."/>
            <person name="Fujiyama A."/>
            <person name="Inagaki F."/>
            <person name="Takami H."/>
        </authorList>
    </citation>
    <scope>NUCLEOTIDE SEQUENCE</scope>
    <source>
        <strain evidence="2">Expedition CK06-06</strain>
    </source>
</reference>
<dbReference type="EMBL" id="BARU01041173">
    <property type="protein sequence ID" value="GAH85612.1"/>
    <property type="molecule type" value="Genomic_DNA"/>
</dbReference>
<comment type="caution">
    <text evidence="2">The sequence shown here is derived from an EMBL/GenBank/DDBJ whole genome shotgun (WGS) entry which is preliminary data.</text>
</comment>
<evidence type="ECO:0000259" key="1">
    <source>
        <dbReference type="Pfam" id="PF04545"/>
    </source>
</evidence>
<feature type="domain" description="RNA polymerase sigma-70 region 4" evidence="1">
    <location>
        <begin position="12"/>
        <end position="42"/>
    </location>
</feature>
<name>X1IV77_9ZZZZ</name>
<dbReference type="InterPro" id="IPR007630">
    <property type="entry name" value="RNA_pol_sigma70_r4"/>
</dbReference>
<dbReference type="GO" id="GO:0006352">
    <property type="term" value="P:DNA-templated transcription initiation"/>
    <property type="evidence" value="ECO:0007669"/>
    <property type="project" value="InterPro"/>
</dbReference>
<evidence type="ECO:0000313" key="2">
    <source>
        <dbReference type="EMBL" id="GAH85612.1"/>
    </source>
</evidence>